<proteinExistence type="predicted"/>
<evidence type="ECO:0000313" key="4">
    <source>
        <dbReference type="Proteomes" id="UP000288603"/>
    </source>
</evidence>
<dbReference type="RefSeq" id="WP_128498683.1">
    <property type="nucleotide sequence ID" value="NZ_RZNC01000003.1"/>
</dbReference>
<dbReference type="PROSITE" id="PS50935">
    <property type="entry name" value="SSB"/>
    <property type="match status" value="1"/>
</dbReference>
<sequence>MADRITVSGTVETVPRSVSTTASLDVATFRLRAHHDRSSPVHPPTGEPPGMFVVTALGSLATAIDDRIGLGDVVVVAGVLHLRAIGDDSAVVAELTADVIGLDIGRHGTVAAVGECDDGRIVRS</sequence>
<reference evidence="3 4" key="1">
    <citation type="submission" date="2018-12" db="EMBL/GenBank/DDBJ databases">
        <authorList>
            <person name="Li F."/>
        </authorList>
    </citation>
    <scope>NUCLEOTIDE SEQUENCE [LARGE SCALE GENOMIC DNA]</scope>
    <source>
        <strain evidence="3 4">8H24J-4-2</strain>
    </source>
</reference>
<name>A0A444QAU9_9MICO</name>
<protein>
    <recommendedName>
        <fullName evidence="5">Single-stranded DNA-binding protein</fullName>
    </recommendedName>
</protein>
<evidence type="ECO:0008006" key="5">
    <source>
        <dbReference type="Google" id="ProtNLM"/>
    </source>
</evidence>
<gene>
    <name evidence="3" type="ORF">ELQ92_09165</name>
</gene>
<evidence type="ECO:0000256" key="2">
    <source>
        <dbReference type="PROSITE-ProRule" id="PRU00252"/>
    </source>
</evidence>
<dbReference type="InterPro" id="IPR012340">
    <property type="entry name" value="NA-bd_OB-fold"/>
</dbReference>
<dbReference type="EMBL" id="RZNC01000003">
    <property type="protein sequence ID" value="RWZ61187.1"/>
    <property type="molecule type" value="Genomic_DNA"/>
</dbReference>
<dbReference type="Gene3D" id="2.40.50.140">
    <property type="entry name" value="Nucleic acid-binding proteins"/>
    <property type="match status" value="1"/>
</dbReference>
<evidence type="ECO:0000313" key="3">
    <source>
        <dbReference type="EMBL" id="RWZ61187.1"/>
    </source>
</evidence>
<dbReference type="AlphaFoldDB" id="A0A444QAU9"/>
<dbReference type="GO" id="GO:0003697">
    <property type="term" value="F:single-stranded DNA binding"/>
    <property type="evidence" value="ECO:0007669"/>
    <property type="project" value="InterPro"/>
</dbReference>
<accession>A0A444QAU9</accession>
<dbReference type="InterPro" id="IPR000424">
    <property type="entry name" value="Primosome_PriB/ssb"/>
</dbReference>
<keyword evidence="4" id="KW-1185">Reference proteome</keyword>
<evidence type="ECO:0000256" key="1">
    <source>
        <dbReference type="ARBA" id="ARBA00023125"/>
    </source>
</evidence>
<keyword evidence="1 2" id="KW-0238">DNA-binding</keyword>
<comment type="caution">
    <text evidence="3">The sequence shown here is derived from an EMBL/GenBank/DDBJ whole genome shotgun (WGS) entry which is preliminary data.</text>
</comment>
<dbReference type="OrthoDB" id="4427276at2"/>
<dbReference type="Proteomes" id="UP000288603">
    <property type="component" value="Unassembled WGS sequence"/>
</dbReference>
<organism evidence="3 4">
    <name type="scientific">Labedella populi</name>
    <dbReference type="NCBI Taxonomy" id="2498850"/>
    <lineage>
        <taxon>Bacteria</taxon>
        <taxon>Bacillati</taxon>
        <taxon>Actinomycetota</taxon>
        <taxon>Actinomycetes</taxon>
        <taxon>Micrococcales</taxon>
        <taxon>Microbacteriaceae</taxon>
        <taxon>Labedella</taxon>
    </lineage>
</organism>